<evidence type="ECO:0000313" key="4">
    <source>
        <dbReference type="Proteomes" id="UP000010475"/>
    </source>
</evidence>
<dbReference type="AlphaFoldDB" id="K9X0Q2"/>
<dbReference type="EMBL" id="CP003642">
    <property type="protein sequence ID" value="AFZ25611.1"/>
    <property type="molecule type" value="Genomic_DNA"/>
</dbReference>
<reference evidence="3 4" key="1">
    <citation type="submission" date="2012-06" db="EMBL/GenBank/DDBJ databases">
        <title>Finished chromosome of genome of Cylindrospermum stagnale PCC 7417.</title>
        <authorList>
            <consortium name="US DOE Joint Genome Institute"/>
            <person name="Gugger M."/>
            <person name="Coursin T."/>
            <person name="Rippka R."/>
            <person name="Tandeau De Marsac N."/>
            <person name="Huntemann M."/>
            <person name="Wei C.-L."/>
            <person name="Han J."/>
            <person name="Detter J.C."/>
            <person name="Han C."/>
            <person name="Tapia R."/>
            <person name="Chen A."/>
            <person name="Kyrpides N."/>
            <person name="Mavromatis K."/>
            <person name="Markowitz V."/>
            <person name="Szeto E."/>
            <person name="Ivanova N."/>
            <person name="Pagani I."/>
            <person name="Pati A."/>
            <person name="Goodwin L."/>
            <person name="Nordberg H.P."/>
            <person name="Cantor M.N."/>
            <person name="Hua S.X."/>
            <person name="Woyke T."/>
            <person name="Kerfeld C.A."/>
        </authorList>
    </citation>
    <scope>NUCLEOTIDE SEQUENCE [LARGE SCALE GENOMIC DNA]</scope>
    <source>
        <strain evidence="3 4">PCC 7417</strain>
    </source>
</reference>
<keyword evidence="4" id="KW-1185">Reference proteome</keyword>
<evidence type="ECO:0000256" key="2">
    <source>
        <dbReference type="ARBA" id="ARBA00022649"/>
    </source>
</evidence>
<organism evidence="3 4">
    <name type="scientific">Cylindrospermum stagnale PCC 7417</name>
    <dbReference type="NCBI Taxonomy" id="56107"/>
    <lineage>
        <taxon>Bacteria</taxon>
        <taxon>Bacillati</taxon>
        <taxon>Cyanobacteriota</taxon>
        <taxon>Cyanophyceae</taxon>
        <taxon>Nostocales</taxon>
        <taxon>Nostocaceae</taxon>
        <taxon>Cylindrospermum</taxon>
    </lineage>
</organism>
<sequence>MAMNGNYCHNYHQGKIREVTTVKSMNISLPDAMRTYIEEKVASGGYSSVSEYFRELVRQDQKRQAAERLETMLLEGLNSGNATEMTPDDWEDIRQAVRERIAKKKGSNQG</sequence>
<dbReference type="InterPro" id="IPR010985">
    <property type="entry name" value="Ribbon_hlx_hlx"/>
</dbReference>
<proteinExistence type="inferred from homology"/>
<protein>
    <submittedName>
        <fullName evidence="3">Putative addiction module antidote protein, CC2985 family</fullName>
    </submittedName>
</protein>
<evidence type="ECO:0000313" key="3">
    <source>
        <dbReference type="EMBL" id="AFZ25611.1"/>
    </source>
</evidence>
<dbReference type="InterPro" id="IPR038296">
    <property type="entry name" value="ParD_sf"/>
</dbReference>
<dbReference type="NCBIfam" id="TIGR02606">
    <property type="entry name" value="antidote_CC2985"/>
    <property type="match status" value="1"/>
</dbReference>
<accession>K9X0Q2</accession>
<dbReference type="PATRIC" id="fig|56107.3.peg.3805"/>
<comment type="similarity">
    <text evidence="1">Belongs to the ParD antitoxin family.</text>
</comment>
<dbReference type="Proteomes" id="UP000010475">
    <property type="component" value="Chromosome"/>
</dbReference>
<dbReference type="PANTHER" id="PTHR36582:SF2">
    <property type="entry name" value="ANTITOXIN PARD"/>
    <property type="match status" value="1"/>
</dbReference>
<dbReference type="HOGENOM" id="CLU_144805_3_0_3"/>
<dbReference type="GO" id="GO:0006355">
    <property type="term" value="P:regulation of DNA-templated transcription"/>
    <property type="evidence" value="ECO:0007669"/>
    <property type="project" value="InterPro"/>
</dbReference>
<dbReference type="KEGG" id="csg:Cylst_3464"/>
<dbReference type="PANTHER" id="PTHR36582">
    <property type="entry name" value="ANTITOXIN PARD"/>
    <property type="match status" value="1"/>
</dbReference>
<dbReference type="Gene3D" id="6.10.10.120">
    <property type="entry name" value="Antitoxin ParD1-like"/>
    <property type="match status" value="1"/>
</dbReference>
<keyword evidence="2" id="KW-1277">Toxin-antitoxin system</keyword>
<name>K9X0Q2_9NOST</name>
<dbReference type="STRING" id="56107.Cylst_3464"/>
<dbReference type="eggNOG" id="COG3609">
    <property type="taxonomic scope" value="Bacteria"/>
</dbReference>
<dbReference type="InterPro" id="IPR022789">
    <property type="entry name" value="ParD"/>
</dbReference>
<dbReference type="CDD" id="cd22231">
    <property type="entry name" value="RHH_NikR_HicB-like"/>
    <property type="match status" value="1"/>
</dbReference>
<gene>
    <name evidence="3" type="ORF">Cylst_3464</name>
</gene>
<dbReference type="SUPFAM" id="SSF47598">
    <property type="entry name" value="Ribbon-helix-helix"/>
    <property type="match status" value="1"/>
</dbReference>
<dbReference type="Pfam" id="PF03693">
    <property type="entry name" value="ParD_antitoxin"/>
    <property type="match status" value="1"/>
</dbReference>
<evidence type="ECO:0000256" key="1">
    <source>
        <dbReference type="ARBA" id="ARBA00008580"/>
    </source>
</evidence>